<dbReference type="STRING" id="356660.SAMN05444336_101212"/>
<evidence type="ECO:0000256" key="5">
    <source>
        <dbReference type="ARBA" id="ARBA00022989"/>
    </source>
</evidence>
<feature type="transmembrane region" description="Helical" evidence="7">
    <location>
        <begin position="96"/>
        <end position="118"/>
    </location>
</feature>
<keyword evidence="5 7" id="KW-1133">Transmembrane helix</keyword>
<evidence type="ECO:0000256" key="1">
    <source>
        <dbReference type="ARBA" id="ARBA00004651"/>
    </source>
</evidence>
<keyword evidence="3" id="KW-1003">Cell membrane</keyword>
<dbReference type="GO" id="GO:0055085">
    <property type="term" value="P:transmembrane transport"/>
    <property type="evidence" value="ECO:0007669"/>
    <property type="project" value="InterPro"/>
</dbReference>
<reference evidence="9 10" key="1">
    <citation type="submission" date="2016-10" db="EMBL/GenBank/DDBJ databases">
        <authorList>
            <person name="de Groot N.N."/>
        </authorList>
    </citation>
    <scope>NUCLEOTIDE SEQUENCE [LARGE SCALE GENOMIC DNA]</scope>
    <source>
        <strain evidence="9 10">DSM 17890</strain>
    </source>
</reference>
<evidence type="ECO:0000256" key="3">
    <source>
        <dbReference type="ARBA" id="ARBA00022475"/>
    </source>
</evidence>
<dbReference type="GO" id="GO:0005886">
    <property type="term" value="C:plasma membrane"/>
    <property type="evidence" value="ECO:0007669"/>
    <property type="project" value="UniProtKB-SubCell"/>
</dbReference>
<dbReference type="RefSeq" id="WP_092679287.1">
    <property type="nucleotide sequence ID" value="NZ_FNMZ01000001.1"/>
</dbReference>
<protein>
    <submittedName>
        <fullName evidence="9">Carbohydrate ABC transporter membrane protein 1, CUT1 family</fullName>
    </submittedName>
</protein>
<gene>
    <name evidence="9" type="ORF">SAMN05444336_101212</name>
</gene>
<feature type="domain" description="ABC transmembrane type-1" evidence="8">
    <location>
        <begin position="92"/>
        <end position="305"/>
    </location>
</feature>
<comment type="subcellular location">
    <subcellularLocation>
        <location evidence="1 7">Cell membrane</location>
        <topology evidence="1 7">Multi-pass membrane protein</topology>
    </subcellularLocation>
</comment>
<feature type="transmembrane region" description="Helical" evidence="7">
    <location>
        <begin position="284"/>
        <end position="307"/>
    </location>
</feature>
<dbReference type="SUPFAM" id="SSF160964">
    <property type="entry name" value="MalF N-terminal region-like"/>
    <property type="match status" value="1"/>
</dbReference>
<evidence type="ECO:0000259" key="8">
    <source>
        <dbReference type="PROSITE" id="PS50928"/>
    </source>
</evidence>
<evidence type="ECO:0000256" key="6">
    <source>
        <dbReference type="ARBA" id="ARBA00023136"/>
    </source>
</evidence>
<feature type="transmembrane region" description="Helical" evidence="7">
    <location>
        <begin position="130"/>
        <end position="150"/>
    </location>
</feature>
<dbReference type="InterPro" id="IPR051393">
    <property type="entry name" value="ABC_transporter_permease"/>
</dbReference>
<evidence type="ECO:0000313" key="10">
    <source>
        <dbReference type="Proteomes" id="UP000199118"/>
    </source>
</evidence>
<dbReference type="AlphaFoldDB" id="A0A1H2R2N5"/>
<dbReference type="SUPFAM" id="SSF161098">
    <property type="entry name" value="MetI-like"/>
    <property type="match status" value="1"/>
</dbReference>
<keyword evidence="6 7" id="KW-0472">Membrane</keyword>
<dbReference type="OrthoDB" id="9773727at2"/>
<dbReference type="InterPro" id="IPR000515">
    <property type="entry name" value="MetI-like"/>
</dbReference>
<feature type="transmembrane region" description="Helical" evidence="7">
    <location>
        <begin position="227"/>
        <end position="248"/>
    </location>
</feature>
<accession>A0A1H2R2N5</accession>
<sequence length="317" mass="34440">MSDAAFAPGAAAEGIPSAAARLPLRLRLAGVAPWLYLAPTLLGLGIFVYWPLIHTVALSMTEWNLNPDQPARFVGLENYGRVASSTLFEHAWVNSLIYVGASIPLKVLAPVPLAVFVWSLGARGHAYRAILFLPTLISFVAVAIAFLWILNPIFGYAKAWLGEIGVRLPALLTDADTAIWTIIAISSWKVMGFNMLLYLAGLASINRDLIEAMRMDGASDGVILRRLILPLLTPTLFFVLISTVIFTIQQVFTPIDILTGGGPQNSTTNLFHMVYQYTFVTFDVGAGAAGTVMLFALLMAVTAAQILTLDRRVEYGR</sequence>
<evidence type="ECO:0000256" key="7">
    <source>
        <dbReference type="RuleBase" id="RU363032"/>
    </source>
</evidence>
<comment type="similarity">
    <text evidence="7">Belongs to the binding-protein-dependent transport system permease family.</text>
</comment>
<feature type="transmembrane region" description="Helical" evidence="7">
    <location>
        <begin position="34"/>
        <end position="53"/>
    </location>
</feature>
<evidence type="ECO:0000256" key="2">
    <source>
        <dbReference type="ARBA" id="ARBA00022448"/>
    </source>
</evidence>
<dbReference type="PANTHER" id="PTHR30193">
    <property type="entry name" value="ABC TRANSPORTER PERMEASE PROTEIN"/>
    <property type="match status" value="1"/>
</dbReference>
<dbReference type="Gene3D" id="1.10.3720.10">
    <property type="entry name" value="MetI-like"/>
    <property type="match status" value="1"/>
</dbReference>
<dbReference type="PROSITE" id="PS50928">
    <property type="entry name" value="ABC_TM1"/>
    <property type="match status" value="1"/>
</dbReference>
<dbReference type="InterPro" id="IPR035906">
    <property type="entry name" value="MetI-like_sf"/>
</dbReference>
<dbReference type="PANTHER" id="PTHR30193:SF37">
    <property type="entry name" value="INNER MEMBRANE ABC TRANSPORTER PERMEASE PROTEIN YCJO"/>
    <property type="match status" value="1"/>
</dbReference>
<proteinExistence type="inferred from homology"/>
<feature type="transmembrane region" description="Helical" evidence="7">
    <location>
        <begin position="178"/>
        <end position="206"/>
    </location>
</feature>
<evidence type="ECO:0000313" key="9">
    <source>
        <dbReference type="EMBL" id="SDW13468.1"/>
    </source>
</evidence>
<dbReference type="Proteomes" id="UP000199118">
    <property type="component" value="Unassembled WGS sequence"/>
</dbReference>
<evidence type="ECO:0000256" key="4">
    <source>
        <dbReference type="ARBA" id="ARBA00022692"/>
    </source>
</evidence>
<keyword evidence="2 7" id="KW-0813">Transport</keyword>
<dbReference type="EMBL" id="FNMZ01000001">
    <property type="protein sequence ID" value="SDW13468.1"/>
    <property type="molecule type" value="Genomic_DNA"/>
</dbReference>
<name>A0A1H2R2N5_9RHOB</name>
<keyword evidence="10" id="KW-1185">Reference proteome</keyword>
<dbReference type="Pfam" id="PF00528">
    <property type="entry name" value="BPD_transp_1"/>
    <property type="match status" value="1"/>
</dbReference>
<organism evidence="9 10">
    <name type="scientific">Albimonas donghaensis</name>
    <dbReference type="NCBI Taxonomy" id="356660"/>
    <lineage>
        <taxon>Bacteria</taxon>
        <taxon>Pseudomonadati</taxon>
        <taxon>Pseudomonadota</taxon>
        <taxon>Alphaproteobacteria</taxon>
        <taxon>Rhodobacterales</taxon>
        <taxon>Paracoccaceae</taxon>
        <taxon>Albimonas</taxon>
    </lineage>
</organism>
<keyword evidence="4 7" id="KW-0812">Transmembrane</keyword>